<evidence type="ECO:0000313" key="3">
    <source>
        <dbReference type="Proteomes" id="UP001144096"/>
    </source>
</evidence>
<evidence type="ECO:0000313" key="2">
    <source>
        <dbReference type="EMBL" id="MCR6486743.1"/>
    </source>
</evidence>
<organism evidence="2 3">
    <name type="scientific">Amycolatopsis iheyensis</name>
    <dbReference type="NCBI Taxonomy" id="2945988"/>
    <lineage>
        <taxon>Bacteria</taxon>
        <taxon>Bacillati</taxon>
        <taxon>Actinomycetota</taxon>
        <taxon>Actinomycetes</taxon>
        <taxon>Pseudonocardiales</taxon>
        <taxon>Pseudonocardiaceae</taxon>
        <taxon>Amycolatopsis</taxon>
    </lineage>
</organism>
<protein>
    <recommendedName>
        <fullName evidence="4">GerMN domain-containing protein</fullName>
    </recommendedName>
</protein>
<dbReference type="AlphaFoldDB" id="A0A9X2SM23"/>
<dbReference type="EMBL" id="JAMXQV010000016">
    <property type="protein sequence ID" value="MCR6486743.1"/>
    <property type="molecule type" value="Genomic_DNA"/>
</dbReference>
<reference evidence="2" key="1">
    <citation type="submission" date="2022-06" db="EMBL/GenBank/DDBJ databases">
        <title>Amycolatopsis iheyaensis sp. nov., a new species of the genus Amycolatopsis isolated from soil in Iheya island, Japan.</title>
        <authorList>
            <person name="Ngamcharungchit C."/>
            <person name="Kanto H."/>
            <person name="Take A."/>
            <person name="Intra B."/>
            <person name="Matsumoto A."/>
            <person name="Panbangred W."/>
            <person name="Inahashi Y."/>
        </authorList>
    </citation>
    <scope>NUCLEOTIDE SEQUENCE</scope>
    <source>
        <strain evidence="2">OK19-0408</strain>
    </source>
</reference>
<feature type="chain" id="PRO_5040800362" description="GerMN domain-containing protein" evidence="1">
    <location>
        <begin position="27"/>
        <end position="162"/>
    </location>
</feature>
<dbReference type="RefSeq" id="WP_257923315.1">
    <property type="nucleotide sequence ID" value="NZ_JAMXQV010000016.1"/>
</dbReference>
<evidence type="ECO:0000256" key="1">
    <source>
        <dbReference type="SAM" id="SignalP"/>
    </source>
</evidence>
<feature type="signal peptide" evidence="1">
    <location>
        <begin position="1"/>
        <end position="26"/>
    </location>
</feature>
<proteinExistence type="predicted"/>
<comment type="caution">
    <text evidence="2">The sequence shown here is derived from an EMBL/GenBank/DDBJ whole genome shotgun (WGS) entry which is preliminary data.</text>
</comment>
<sequence length="162" mass="16342">MKKLLVLAVLLLVSACGIKPTGVVPAGPAPTLRNTASSGRGSDLVLYFVLDGRAAPVSRPSRGTVDVGTALATLLGGPTSTEQSEGYQTMLPPEAGPIGLSPGAQTVISFAFPLRELSSTAINQLICTASAALAANGTYAVDGGITLTGTDTKLPPQTCQAY</sequence>
<gene>
    <name evidence="2" type="ORF">M8542_28340</name>
</gene>
<keyword evidence="1" id="KW-0732">Signal</keyword>
<accession>A0A9X2SM23</accession>
<name>A0A9X2SM23_9PSEU</name>
<keyword evidence="3" id="KW-1185">Reference proteome</keyword>
<evidence type="ECO:0008006" key="4">
    <source>
        <dbReference type="Google" id="ProtNLM"/>
    </source>
</evidence>
<dbReference type="Proteomes" id="UP001144096">
    <property type="component" value="Unassembled WGS sequence"/>
</dbReference>
<dbReference type="PROSITE" id="PS51257">
    <property type="entry name" value="PROKAR_LIPOPROTEIN"/>
    <property type="match status" value="1"/>
</dbReference>